<name>A0AAN9N472_CANGL</name>
<accession>A0AAN9N472</accession>
<keyword evidence="4" id="KW-1185">Reference proteome</keyword>
<evidence type="ECO:0000313" key="4">
    <source>
        <dbReference type="Proteomes" id="UP001367508"/>
    </source>
</evidence>
<reference evidence="3 4" key="1">
    <citation type="submission" date="2024-01" db="EMBL/GenBank/DDBJ databases">
        <title>The genomes of 5 underutilized Papilionoideae crops provide insights into root nodulation and disease resistanc.</title>
        <authorList>
            <person name="Jiang F."/>
        </authorList>
    </citation>
    <scope>NUCLEOTIDE SEQUENCE [LARGE SCALE GENOMIC DNA]</scope>
    <source>
        <strain evidence="3">LVBAO_FW01</strain>
        <tissue evidence="3">Leaves</tissue>
    </source>
</reference>
<gene>
    <name evidence="3" type="ORF">VNO77_05771</name>
</gene>
<sequence>MSSNLLRHMMEQNLKAVYGCVQWMKKHHTLTHHPTADNGDHTAQHRITLLSLPLICFFSQFKSSLYIYFSSSISTVRVVYVYDIAFSYFVSLYHISFLDWLICFCLYWCRSFPLMSDKVLPRVRCREREKERERERERERESLVVMEEGGGSDC</sequence>
<dbReference type="AlphaFoldDB" id="A0AAN9N472"/>
<dbReference type="EMBL" id="JAYMYQ010000001">
    <property type="protein sequence ID" value="KAK7363622.1"/>
    <property type="molecule type" value="Genomic_DNA"/>
</dbReference>
<keyword evidence="2" id="KW-0472">Membrane</keyword>
<proteinExistence type="predicted"/>
<feature type="compositionally biased region" description="Basic and acidic residues" evidence="1">
    <location>
        <begin position="130"/>
        <end position="142"/>
    </location>
</feature>
<dbReference type="Proteomes" id="UP001367508">
    <property type="component" value="Unassembled WGS sequence"/>
</dbReference>
<evidence type="ECO:0000256" key="1">
    <source>
        <dbReference type="SAM" id="MobiDB-lite"/>
    </source>
</evidence>
<evidence type="ECO:0000313" key="3">
    <source>
        <dbReference type="EMBL" id="KAK7363622.1"/>
    </source>
</evidence>
<feature type="region of interest" description="Disordered" evidence="1">
    <location>
        <begin position="130"/>
        <end position="154"/>
    </location>
</feature>
<feature type="transmembrane region" description="Helical" evidence="2">
    <location>
        <begin position="88"/>
        <end position="109"/>
    </location>
</feature>
<organism evidence="3 4">
    <name type="scientific">Canavalia gladiata</name>
    <name type="common">Sword bean</name>
    <name type="synonym">Dolichos gladiatus</name>
    <dbReference type="NCBI Taxonomy" id="3824"/>
    <lineage>
        <taxon>Eukaryota</taxon>
        <taxon>Viridiplantae</taxon>
        <taxon>Streptophyta</taxon>
        <taxon>Embryophyta</taxon>
        <taxon>Tracheophyta</taxon>
        <taxon>Spermatophyta</taxon>
        <taxon>Magnoliopsida</taxon>
        <taxon>eudicotyledons</taxon>
        <taxon>Gunneridae</taxon>
        <taxon>Pentapetalae</taxon>
        <taxon>rosids</taxon>
        <taxon>fabids</taxon>
        <taxon>Fabales</taxon>
        <taxon>Fabaceae</taxon>
        <taxon>Papilionoideae</taxon>
        <taxon>50 kb inversion clade</taxon>
        <taxon>NPAAA clade</taxon>
        <taxon>indigoferoid/millettioid clade</taxon>
        <taxon>Phaseoleae</taxon>
        <taxon>Canavalia</taxon>
    </lineage>
</organism>
<evidence type="ECO:0000256" key="2">
    <source>
        <dbReference type="SAM" id="Phobius"/>
    </source>
</evidence>
<comment type="caution">
    <text evidence="3">The sequence shown here is derived from an EMBL/GenBank/DDBJ whole genome shotgun (WGS) entry which is preliminary data.</text>
</comment>
<keyword evidence="2" id="KW-0812">Transmembrane</keyword>
<keyword evidence="2" id="KW-1133">Transmembrane helix</keyword>
<protein>
    <submittedName>
        <fullName evidence="3">Uncharacterized protein</fullName>
    </submittedName>
</protein>